<comment type="similarity">
    <text evidence="1">Belongs to the peptidase S10 family.</text>
</comment>
<evidence type="ECO:0008006" key="4">
    <source>
        <dbReference type="Google" id="ProtNLM"/>
    </source>
</evidence>
<dbReference type="EMBL" id="GG673421">
    <property type="protein sequence ID" value="EER15562.1"/>
    <property type="molecule type" value="Genomic_DNA"/>
</dbReference>
<reference evidence="2 3" key="1">
    <citation type="submission" date="2008-07" db="EMBL/GenBank/DDBJ databases">
        <authorList>
            <person name="El-Sayed N."/>
            <person name="Caler E."/>
            <person name="Inman J."/>
            <person name="Amedeo P."/>
            <person name="Hass B."/>
            <person name="Wortman J."/>
        </authorList>
    </citation>
    <scope>NUCLEOTIDE SEQUENCE [LARGE SCALE GENOMIC DNA]</scope>
    <source>
        <strain evidence="3">ATCC 50983 / TXsc</strain>
    </source>
</reference>
<dbReference type="InParanoid" id="C5KIY6"/>
<dbReference type="InterPro" id="IPR001563">
    <property type="entry name" value="Peptidase_S10"/>
</dbReference>
<sequence length="138" mass="15006">MPSIWYHLAAQGGMLLHFTDLTSKFWAHLFVVGENSKALSLVRKVPHAPPRGLSKTGKVLCPTGTGEQEYGYIQADGNPTTAPTFLFINGGPGLSSMTYTLEMNGPCLMSPTSNRLVTNTMPLAKHFHEKKSTGRLSD</sequence>
<dbReference type="GO" id="GO:0006508">
    <property type="term" value="P:proteolysis"/>
    <property type="evidence" value="ECO:0007669"/>
    <property type="project" value="InterPro"/>
</dbReference>
<dbReference type="AlphaFoldDB" id="C5KIY6"/>
<dbReference type="GeneID" id="9046354"/>
<dbReference type="Pfam" id="PF00450">
    <property type="entry name" value="Peptidase_S10"/>
    <property type="match status" value="1"/>
</dbReference>
<dbReference type="Proteomes" id="UP000007800">
    <property type="component" value="Unassembled WGS sequence"/>
</dbReference>
<dbReference type="GO" id="GO:0004185">
    <property type="term" value="F:serine-type carboxypeptidase activity"/>
    <property type="evidence" value="ECO:0007669"/>
    <property type="project" value="InterPro"/>
</dbReference>
<gene>
    <name evidence="2" type="ORF">Pmar_PMAR016247</name>
</gene>
<evidence type="ECO:0000313" key="2">
    <source>
        <dbReference type="EMBL" id="EER15562.1"/>
    </source>
</evidence>
<evidence type="ECO:0000313" key="3">
    <source>
        <dbReference type="Proteomes" id="UP000007800"/>
    </source>
</evidence>
<keyword evidence="3" id="KW-1185">Reference proteome</keyword>
<name>C5KIY6_PERM5</name>
<proteinExistence type="inferred from homology"/>
<accession>C5KIY6</accession>
<organism evidence="3">
    <name type="scientific">Perkinsus marinus (strain ATCC 50983 / TXsc)</name>
    <dbReference type="NCBI Taxonomy" id="423536"/>
    <lineage>
        <taxon>Eukaryota</taxon>
        <taxon>Sar</taxon>
        <taxon>Alveolata</taxon>
        <taxon>Perkinsozoa</taxon>
        <taxon>Perkinsea</taxon>
        <taxon>Perkinsida</taxon>
        <taxon>Perkinsidae</taxon>
        <taxon>Perkinsus</taxon>
    </lineage>
</organism>
<dbReference type="InterPro" id="IPR029058">
    <property type="entry name" value="AB_hydrolase_fold"/>
</dbReference>
<protein>
    <recommendedName>
        <fullName evidence="4">Serine carboxypeptidase</fullName>
    </recommendedName>
</protein>
<evidence type="ECO:0000256" key="1">
    <source>
        <dbReference type="ARBA" id="ARBA00009431"/>
    </source>
</evidence>
<dbReference type="RefSeq" id="XP_002783766.1">
    <property type="nucleotide sequence ID" value="XM_002783720.1"/>
</dbReference>
<dbReference type="SUPFAM" id="SSF53474">
    <property type="entry name" value="alpha/beta-Hydrolases"/>
    <property type="match status" value="1"/>
</dbReference>
<dbReference type="OrthoDB" id="443318at2759"/>
<dbReference type="Gene3D" id="3.40.50.1820">
    <property type="entry name" value="alpha/beta hydrolase"/>
    <property type="match status" value="1"/>
</dbReference>